<evidence type="ECO:0000313" key="1">
    <source>
        <dbReference type="EMBL" id="EWZ49675.1"/>
    </source>
</evidence>
<accession>W9L5U7</accession>
<protein>
    <submittedName>
        <fullName evidence="1">Uncharacterized protein</fullName>
    </submittedName>
</protein>
<reference evidence="1" key="2">
    <citation type="submission" date="2012-06" db="EMBL/GenBank/DDBJ databases">
        <title>Annotation of the Genome Sequence of Fusarium oxysporum Fo47.</title>
        <authorList>
            <consortium name="The Broad Institute Genomics Platform"/>
            <person name="Ma L.-J."/>
            <person name="Corby-Kistler H."/>
            <person name="Broz K."/>
            <person name="Gale L.R."/>
            <person name="Jonkers W."/>
            <person name="O'Donnell K."/>
            <person name="Ploetz R."/>
            <person name="Steinberg C."/>
            <person name="Schwartz D.C."/>
            <person name="VanEtten H."/>
            <person name="Zhou S."/>
            <person name="Young S.K."/>
            <person name="Zeng Q."/>
            <person name="Gargeya S."/>
            <person name="Fitzgerald M."/>
            <person name="Abouelleil A."/>
            <person name="Alvarado L."/>
            <person name="Chapman S.B."/>
            <person name="Gainer-Dewar J."/>
            <person name="Goldberg J."/>
            <person name="Griggs A."/>
            <person name="Gujja S."/>
            <person name="Hansen M."/>
            <person name="Howarth C."/>
            <person name="Imamovic A."/>
            <person name="Ireland A."/>
            <person name="Larimer J."/>
            <person name="McCowan C."/>
            <person name="Murphy C."/>
            <person name="Pearson M."/>
            <person name="Poon T.W."/>
            <person name="Priest M."/>
            <person name="Roberts A."/>
            <person name="Saif S."/>
            <person name="Shea T."/>
            <person name="Sykes S."/>
            <person name="Wortman J."/>
            <person name="Nusbaum C."/>
            <person name="Birren B."/>
        </authorList>
    </citation>
    <scope>NUCLEOTIDE SEQUENCE</scope>
    <source>
        <strain evidence="1">Fo47</strain>
    </source>
</reference>
<organism evidence="1">
    <name type="scientific">Fusarium oxysporum Fo47</name>
    <dbReference type="NCBI Taxonomy" id="660027"/>
    <lineage>
        <taxon>Eukaryota</taxon>
        <taxon>Fungi</taxon>
        <taxon>Dikarya</taxon>
        <taxon>Ascomycota</taxon>
        <taxon>Pezizomycotina</taxon>
        <taxon>Sordariomycetes</taxon>
        <taxon>Hypocreomycetidae</taxon>
        <taxon>Hypocreales</taxon>
        <taxon>Nectriaceae</taxon>
        <taxon>Fusarium</taxon>
        <taxon>Fusarium oxysporum species complex</taxon>
    </lineage>
</organism>
<proteinExistence type="predicted"/>
<dbReference type="EMBL" id="JH717896">
    <property type="protein sequence ID" value="EWZ49675.1"/>
    <property type="molecule type" value="Genomic_DNA"/>
</dbReference>
<dbReference type="HOGENOM" id="CLU_2236688_0_0_1"/>
<dbReference type="VEuPathDB" id="FungiDB:FOZG_00531"/>
<gene>
    <name evidence="1" type="ORF">FOZG_00531</name>
</gene>
<reference evidence="1" key="1">
    <citation type="submission" date="2011-06" db="EMBL/GenBank/DDBJ databases">
        <title>The Genome Sequence of Fusarium oxysporum Fo47.</title>
        <authorList>
            <consortium name="The Broad Institute Genome Sequencing Platform"/>
            <person name="Ma L.-J."/>
            <person name="Gale L.R."/>
            <person name="Schwartz D.C."/>
            <person name="Zhou S."/>
            <person name="Corby-Kistler H."/>
            <person name="Young S.K."/>
            <person name="Zeng Q."/>
            <person name="Gargeya S."/>
            <person name="Fitzgerald M."/>
            <person name="Haas B."/>
            <person name="Abouelleil A."/>
            <person name="Alvarado L."/>
            <person name="Arachchi H.M."/>
            <person name="Berlin A."/>
            <person name="Brown A."/>
            <person name="Chapman S.B."/>
            <person name="Chen Z."/>
            <person name="Dunbar C."/>
            <person name="Freedman E."/>
            <person name="Gearin G."/>
            <person name="Gellesch M."/>
            <person name="Goldberg J."/>
            <person name="Griggs A."/>
            <person name="Gujja S."/>
            <person name="Heiman D."/>
            <person name="Howarth C."/>
            <person name="Larson L."/>
            <person name="Lui A."/>
            <person name="MacDonald P.J.P."/>
            <person name="Mehta T."/>
            <person name="Montmayeur A."/>
            <person name="Murphy C."/>
            <person name="Neiman D."/>
            <person name="Pearson M."/>
            <person name="Priest M."/>
            <person name="Roberts A."/>
            <person name="Saif S."/>
            <person name="Shea T."/>
            <person name="Shenoy N."/>
            <person name="Sisk P."/>
            <person name="Stolte C."/>
            <person name="Sykes S."/>
            <person name="Wortman J."/>
            <person name="Nusbaum C."/>
            <person name="Birren B."/>
        </authorList>
    </citation>
    <scope>NUCLEOTIDE SEQUENCE [LARGE SCALE GENOMIC DNA]</scope>
    <source>
        <strain evidence="1">Fo47</strain>
    </source>
</reference>
<sequence>MAAYMLIAELRVAISNPAGSCIPWARTPFYRALMINAELGRSGPRGWTVGDVTDVVLAEWTAMFRSSATSSSVVDAWTHIIGICPLESESAVVTEQIKWTHGRRR</sequence>
<dbReference type="Proteomes" id="UP000030766">
    <property type="component" value="Unassembled WGS sequence"/>
</dbReference>
<name>W9L5U7_FUSOX</name>
<dbReference type="AlphaFoldDB" id="W9L5U7"/>